<dbReference type="Gene3D" id="1.20.1560.10">
    <property type="entry name" value="ABC transporter type 1, transmembrane domain"/>
    <property type="match status" value="1"/>
</dbReference>
<organism evidence="10 11">
    <name type="scientific">Lentzea guizhouensis</name>
    <dbReference type="NCBI Taxonomy" id="1586287"/>
    <lineage>
        <taxon>Bacteria</taxon>
        <taxon>Bacillati</taxon>
        <taxon>Actinomycetota</taxon>
        <taxon>Actinomycetes</taxon>
        <taxon>Pseudonocardiales</taxon>
        <taxon>Pseudonocardiaceae</taxon>
        <taxon>Lentzea</taxon>
    </lineage>
</organism>
<dbReference type="GO" id="GO:0005524">
    <property type="term" value="F:ATP binding"/>
    <property type="evidence" value="ECO:0007669"/>
    <property type="project" value="UniProtKB-KW"/>
</dbReference>
<keyword evidence="3" id="KW-0547">Nucleotide-binding</keyword>
<evidence type="ECO:0000256" key="6">
    <source>
        <dbReference type="ARBA" id="ARBA00023136"/>
    </source>
</evidence>
<dbReference type="InterPro" id="IPR027417">
    <property type="entry name" value="P-loop_NTPase"/>
</dbReference>
<evidence type="ECO:0000313" key="10">
    <source>
        <dbReference type="EMBL" id="ANZ38958.1"/>
    </source>
</evidence>
<dbReference type="STRING" id="1586287.BBK82_25700"/>
<evidence type="ECO:0000259" key="8">
    <source>
        <dbReference type="PROSITE" id="PS50893"/>
    </source>
</evidence>
<keyword evidence="5 7" id="KW-1133">Transmembrane helix</keyword>
<dbReference type="Gene3D" id="3.40.50.300">
    <property type="entry name" value="P-loop containing nucleotide triphosphate hydrolases"/>
    <property type="match status" value="1"/>
</dbReference>
<sequence length="602" mass="64515">MGRAALAGLRLTWQAGRAGTMTLLVIAALGGAAVPVAAWLGKLLIDEIARGRAADERLALALALGTALVGSCAAVLTYAGTYVGARVQRAVNLHVEDELNRSVNDLVGLRNFENPVFHDRLRLAAQGAQSAPSVLTEFSIELVRKTLTIAGFVGALLAVWPFMGVLLVIAAVPAFFAQLAISRRHAATVETMMNTVRRQSYYRSLITESQAAKEIRLFGLGDLLRARSHEALASSSGAELAVRRRNLVVESGFSLLNAVVAAIGTAVVVVGAVRGTVSIGDVSLFIAAVASLQGAFTSLIMQFGQVTESLKLFRHFVDLAGSAPDLVDGTTEAPELREGIELRDVWFRYDDESPWVLQGVTCTIPAGASVGLVGANGAGKSTLVKLLCRMYDPVRGSIHWDGTDLRELSAATLRRRTAAVFQDFMQYDLTAAENIGVGDLSGLDDRRRIEQAAAVVEIDEKIRSLPQGYRTLLSQSFVDFAAGAGFAGVNFSGGQWQRLAIARSLMRRDADFMIMDEPSSGLDADAEHQLGVTLRTLRAGRTSLLISHRLNTLRDADRIVVLAGGVVAEQGSHDELMTAAGEYARLFRLQASSYQDERVALP</sequence>
<evidence type="ECO:0000256" key="3">
    <source>
        <dbReference type="ARBA" id="ARBA00022741"/>
    </source>
</evidence>
<dbReference type="InterPro" id="IPR017871">
    <property type="entry name" value="ABC_transporter-like_CS"/>
</dbReference>
<reference evidence="10 11" key="1">
    <citation type="submission" date="2016-07" db="EMBL/GenBank/DDBJ databases">
        <title>Complete genome sequence of the Lentzea guizhouensis DHS C013.</title>
        <authorList>
            <person name="Cao C."/>
        </authorList>
    </citation>
    <scope>NUCLEOTIDE SEQUENCE [LARGE SCALE GENOMIC DNA]</scope>
    <source>
        <strain evidence="10 11">DHS C013</strain>
    </source>
</reference>
<evidence type="ECO:0000256" key="7">
    <source>
        <dbReference type="SAM" id="Phobius"/>
    </source>
</evidence>
<keyword evidence="6 7" id="KW-0472">Membrane</keyword>
<name>A0A1B2HML5_9PSEU</name>
<evidence type="ECO:0000256" key="4">
    <source>
        <dbReference type="ARBA" id="ARBA00022840"/>
    </source>
</evidence>
<dbReference type="GO" id="GO:0005886">
    <property type="term" value="C:plasma membrane"/>
    <property type="evidence" value="ECO:0007669"/>
    <property type="project" value="UniProtKB-SubCell"/>
</dbReference>
<dbReference type="RefSeq" id="WP_065917301.1">
    <property type="nucleotide sequence ID" value="NZ_CP016793.1"/>
</dbReference>
<feature type="domain" description="ABC transmembrane type-1" evidence="9">
    <location>
        <begin position="23"/>
        <end position="308"/>
    </location>
</feature>
<dbReference type="PROSITE" id="PS50929">
    <property type="entry name" value="ABC_TM1F"/>
    <property type="match status" value="1"/>
</dbReference>
<dbReference type="GO" id="GO:0034040">
    <property type="term" value="F:ATPase-coupled lipid transmembrane transporter activity"/>
    <property type="evidence" value="ECO:0007669"/>
    <property type="project" value="TreeGrafter"/>
</dbReference>
<evidence type="ECO:0000256" key="1">
    <source>
        <dbReference type="ARBA" id="ARBA00004651"/>
    </source>
</evidence>
<dbReference type="PROSITE" id="PS00211">
    <property type="entry name" value="ABC_TRANSPORTER_1"/>
    <property type="match status" value="1"/>
</dbReference>
<feature type="transmembrane region" description="Helical" evidence="7">
    <location>
        <begin position="285"/>
        <end position="304"/>
    </location>
</feature>
<dbReference type="SMART" id="SM00382">
    <property type="entry name" value="AAA"/>
    <property type="match status" value="1"/>
</dbReference>
<dbReference type="Proteomes" id="UP000093053">
    <property type="component" value="Chromosome"/>
</dbReference>
<keyword evidence="11" id="KW-1185">Reference proteome</keyword>
<evidence type="ECO:0000313" key="11">
    <source>
        <dbReference type="Proteomes" id="UP000093053"/>
    </source>
</evidence>
<feature type="domain" description="ABC transporter" evidence="8">
    <location>
        <begin position="340"/>
        <end position="589"/>
    </location>
</feature>
<protein>
    <submittedName>
        <fullName evidence="10">ABC transporter</fullName>
    </submittedName>
</protein>
<dbReference type="AlphaFoldDB" id="A0A1B2HML5"/>
<keyword evidence="2 7" id="KW-0812">Transmembrane</keyword>
<dbReference type="InterPro" id="IPR036640">
    <property type="entry name" value="ABC1_TM_sf"/>
</dbReference>
<dbReference type="PANTHER" id="PTHR24221">
    <property type="entry name" value="ATP-BINDING CASSETTE SUB-FAMILY B"/>
    <property type="match status" value="1"/>
</dbReference>
<evidence type="ECO:0000256" key="5">
    <source>
        <dbReference type="ARBA" id="ARBA00022989"/>
    </source>
</evidence>
<dbReference type="KEGG" id="led:BBK82_25700"/>
<dbReference type="SUPFAM" id="SSF52540">
    <property type="entry name" value="P-loop containing nucleoside triphosphate hydrolases"/>
    <property type="match status" value="1"/>
</dbReference>
<accession>A0A1B2HML5</accession>
<dbReference type="GO" id="GO:0016887">
    <property type="term" value="F:ATP hydrolysis activity"/>
    <property type="evidence" value="ECO:0007669"/>
    <property type="project" value="InterPro"/>
</dbReference>
<dbReference type="PANTHER" id="PTHR24221:SF654">
    <property type="entry name" value="ATP-BINDING CASSETTE SUB-FAMILY B MEMBER 6"/>
    <property type="match status" value="1"/>
</dbReference>
<dbReference type="EMBL" id="CP016793">
    <property type="protein sequence ID" value="ANZ38958.1"/>
    <property type="molecule type" value="Genomic_DNA"/>
</dbReference>
<dbReference type="Pfam" id="PF00005">
    <property type="entry name" value="ABC_tran"/>
    <property type="match status" value="1"/>
</dbReference>
<feature type="transmembrane region" description="Helical" evidence="7">
    <location>
        <begin position="149"/>
        <end position="176"/>
    </location>
</feature>
<dbReference type="GO" id="GO:0140359">
    <property type="term" value="F:ABC-type transporter activity"/>
    <property type="evidence" value="ECO:0007669"/>
    <property type="project" value="InterPro"/>
</dbReference>
<dbReference type="InterPro" id="IPR003439">
    <property type="entry name" value="ABC_transporter-like_ATP-bd"/>
</dbReference>
<dbReference type="OrthoDB" id="9806127at2"/>
<dbReference type="SUPFAM" id="SSF90123">
    <property type="entry name" value="ABC transporter transmembrane region"/>
    <property type="match status" value="1"/>
</dbReference>
<gene>
    <name evidence="10" type="ORF">BBK82_25700</name>
</gene>
<dbReference type="InterPro" id="IPR003593">
    <property type="entry name" value="AAA+_ATPase"/>
</dbReference>
<feature type="transmembrane region" description="Helical" evidence="7">
    <location>
        <begin position="20"/>
        <end position="45"/>
    </location>
</feature>
<feature type="transmembrane region" description="Helical" evidence="7">
    <location>
        <begin position="57"/>
        <end position="79"/>
    </location>
</feature>
<keyword evidence="4" id="KW-0067">ATP-binding</keyword>
<dbReference type="InterPro" id="IPR011527">
    <property type="entry name" value="ABC1_TM_dom"/>
</dbReference>
<evidence type="ECO:0000256" key="2">
    <source>
        <dbReference type="ARBA" id="ARBA00022692"/>
    </source>
</evidence>
<dbReference type="InterPro" id="IPR039421">
    <property type="entry name" value="Type_1_exporter"/>
</dbReference>
<feature type="transmembrane region" description="Helical" evidence="7">
    <location>
        <begin position="253"/>
        <end position="273"/>
    </location>
</feature>
<proteinExistence type="predicted"/>
<dbReference type="PROSITE" id="PS50893">
    <property type="entry name" value="ABC_TRANSPORTER_2"/>
    <property type="match status" value="1"/>
</dbReference>
<comment type="subcellular location">
    <subcellularLocation>
        <location evidence="1">Cell membrane</location>
        <topology evidence="1">Multi-pass membrane protein</topology>
    </subcellularLocation>
</comment>
<evidence type="ECO:0000259" key="9">
    <source>
        <dbReference type="PROSITE" id="PS50929"/>
    </source>
</evidence>